<evidence type="ECO:0000256" key="1">
    <source>
        <dbReference type="ARBA" id="ARBA00007091"/>
    </source>
</evidence>
<keyword evidence="3" id="KW-0732">Signal</keyword>
<feature type="region of interest" description="Disordered" evidence="2">
    <location>
        <begin position="31"/>
        <end position="50"/>
    </location>
</feature>
<sequence>MTMKLVAAALCLSLLAAGLWVGLSLTAESIEEGKPGGEKPGGGKPGGSGRGCFLPPLPKEDVSLCRNLEVFYMEMGNISCKIVPKCNLYRQKITAWQAPIVKFHTALDGALYLLVMVDPDAPSRSNPVMKYWRHWLVSNITGADMKSGSIRGNVLSDYSPPTPPPETGLHRYQFFVYLQGDRDISLSVEEKADLGGWNLDKFLQQYGLKDPDTSTQFMTQFDEELSSEFGRINDDQEQFNQK</sequence>
<evidence type="ECO:0000256" key="3">
    <source>
        <dbReference type="SAM" id="SignalP"/>
    </source>
</evidence>
<dbReference type="InterPro" id="IPR036610">
    <property type="entry name" value="PEBP-like_sf"/>
</dbReference>
<dbReference type="CTD" id="157310"/>
<dbReference type="Pfam" id="PF01161">
    <property type="entry name" value="PBP"/>
    <property type="match status" value="1"/>
</dbReference>
<evidence type="ECO:0000313" key="4">
    <source>
        <dbReference type="Proteomes" id="UP000515126"/>
    </source>
</evidence>
<name>A0A6P5R2W2_MUSCR</name>
<dbReference type="KEGG" id="mcal:110309417"/>
<dbReference type="AlphaFoldDB" id="A0A6P5R2W2"/>
<organism evidence="4 5">
    <name type="scientific">Mus caroli</name>
    <name type="common">Ryukyu mouse</name>
    <name type="synonym">Ricefield mouse</name>
    <dbReference type="NCBI Taxonomy" id="10089"/>
    <lineage>
        <taxon>Eukaryota</taxon>
        <taxon>Metazoa</taxon>
        <taxon>Chordata</taxon>
        <taxon>Craniata</taxon>
        <taxon>Vertebrata</taxon>
        <taxon>Euteleostomi</taxon>
        <taxon>Mammalia</taxon>
        <taxon>Eutheria</taxon>
        <taxon>Euarchontoglires</taxon>
        <taxon>Glires</taxon>
        <taxon>Rodentia</taxon>
        <taxon>Myomorpha</taxon>
        <taxon>Muroidea</taxon>
        <taxon>Muridae</taxon>
        <taxon>Murinae</taxon>
        <taxon>Mus</taxon>
        <taxon>Mus</taxon>
    </lineage>
</organism>
<gene>
    <name evidence="5" type="primary">Pebp4</name>
</gene>
<dbReference type="CDD" id="cd00866">
    <property type="entry name" value="PEBP_euk"/>
    <property type="match status" value="1"/>
</dbReference>
<dbReference type="InterPro" id="IPR001858">
    <property type="entry name" value="Phosphatidylethanolamine-bd_CS"/>
</dbReference>
<evidence type="ECO:0000313" key="5">
    <source>
        <dbReference type="RefSeq" id="XP_021037715.1"/>
    </source>
</evidence>
<dbReference type="GeneID" id="110309417"/>
<dbReference type="SUPFAM" id="SSF49777">
    <property type="entry name" value="PEBP-like"/>
    <property type="match status" value="1"/>
</dbReference>
<dbReference type="InterPro" id="IPR008914">
    <property type="entry name" value="PEBP"/>
</dbReference>
<evidence type="ECO:0000256" key="2">
    <source>
        <dbReference type="SAM" id="MobiDB-lite"/>
    </source>
</evidence>
<dbReference type="PANTHER" id="PTHR11362">
    <property type="entry name" value="PHOSPHATIDYLETHANOLAMINE-BINDING PROTEIN"/>
    <property type="match status" value="1"/>
</dbReference>
<feature type="chain" id="PRO_5028207293" evidence="3">
    <location>
        <begin position="27"/>
        <end position="242"/>
    </location>
</feature>
<dbReference type="Gene3D" id="3.90.280.10">
    <property type="entry name" value="PEBP-like"/>
    <property type="match status" value="1"/>
</dbReference>
<proteinExistence type="inferred from homology"/>
<feature type="signal peptide" evidence="3">
    <location>
        <begin position="1"/>
        <end position="26"/>
    </location>
</feature>
<feature type="compositionally biased region" description="Gly residues" evidence="2">
    <location>
        <begin position="38"/>
        <end position="50"/>
    </location>
</feature>
<dbReference type="PROSITE" id="PS01220">
    <property type="entry name" value="PBP"/>
    <property type="match status" value="1"/>
</dbReference>
<dbReference type="InterPro" id="IPR035810">
    <property type="entry name" value="PEBP_euk"/>
</dbReference>
<comment type="similarity">
    <text evidence="1">Belongs to the phosphatidylethanolamine-binding protein family.</text>
</comment>
<accession>A0A6P5R2W2</accession>
<dbReference type="RefSeq" id="XP_021037715.1">
    <property type="nucleotide sequence ID" value="XM_021182056.1"/>
</dbReference>
<dbReference type="PANTHER" id="PTHR11362:SF82">
    <property type="entry name" value="PHOSPHATIDYLETHANOLAMINE-BINDING PROTEIN 4"/>
    <property type="match status" value="1"/>
</dbReference>
<keyword evidence="4" id="KW-1185">Reference proteome</keyword>
<protein>
    <submittedName>
        <fullName evidence="5">Phosphatidylethanolamine-binding protein 4 isoform X1</fullName>
    </submittedName>
</protein>
<reference evidence="5" key="1">
    <citation type="submission" date="2025-08" db="UniProtKB">
        <authorList>
            <consortium name="RefSeq"/>
        </authorList>
    </citation>
    <scope>IDENTIFICATION</scope>
</reference>
<dbReference type="Proteomes" id="UP000515126">
    <property type="component" value="Chromosome 14"/>
</dbReference>